<dbReference type="EMBL" id="JABEQG010000004">
    <property type="protein sequence ID" value="MBB2155406.1"/>
    <property type="molecule type" value="Genomic_DNA"/>
</dbReference>
<dbReference type="AlphaFoldDB" id="A0A7W4FCT6"/>
<sequence length="112" mass="11760">MDVRSNRREAGGSSVVTANRLLDGRIVWLAADGLWSERIDAARVISNDAVEAAIAETAGRQQQDGVVGVYGVQINPEAATPVPVTVRERIRAFGPTVHPDFATPAGSAAHAS</sequence>
<comment type="caution">
    <text evidence="1">The sequence shown here is derived from an EMBL/GenBank/DDBJ whole genome shotgun (WGS) entry which is preliminary data.</text>
</comment>
<dbReference type="OMA" id="IAVWLDA"/>
<name>A0A7W4FCT6_GLUDI</name>
<protein>
    <submittedName>
        <fullName evidence="1">DUF2849 domain-containing protein</fullName>
    </submittedName>
</protein>
<dbReference type="RefSeq" id="WP_012227673.1">
    <property type="nucleotide sequence ID" value="NZ_JABEQG010000004.1"/>
</dbReference>
<dbReference type="InterPro" id="IPR021270">
    <property type="entry name" value="DUF2849"/>
</dbReference>
<dbReference type="Proteomes" id="UP000550787">
    <property type="component" value="Unassembled WGS sequence"/>
</dbReference>
<dbReference type="Pfam" id="PF11011">
    <property type="entry name" value="DUF2849"/>
    <property type="match status" value="1"/>
</dbReference>
<evidence type="ECO:0000313" key="1">
    <source>
        <dbReference type="EMBL" id="MBB2155406.1"/>
    </source>
</evidence>
<evidence type="ECO:0000313" key="2">
    <source>
        <dbReference type="Proteomes" id="UP000550787"/>
    </source>
</evidence>
<gene>
    <name evidence="1" type="ORF">HLH33_03640</name>
</gene>
<organism evidence="1 2">
    <name type="scientific">Gluconacetobacter diazotrophicus</name>
    <name type="common">Acetobacter diazotrophicus</name>
    <dbReference type="NCBI Taxonomy" id="33996"/>
    <lineage>
        <taxon>Bacteria</taxon>
        <taxon>Pseudomonadati</taxon>
        <taxon>Pseudomonadota</taxon>
        <taxon>Alphaproteobacteria</taxon>
        <taxon>Acetobacterales</taxon>
        <taxon>Acetobacteraceae</taxon>
        <taxon>Gluconacetobacter</taxon>
    </lineage>
</organism>
<accession>A0A7W4FCT6</accession>
<reference evidence="1 2" key="1">
    <citation type="submission" date="2020-04" db="EMBL/GenBank/DDBJ databases">
        <title>Description of novel Gluconacetobacter.</title>
        <authorList>
            <person name="Sombolestani A."/>
        </authorList>
    </citation>
    <scope>NUCLEOTIDE SEQUENCE [LARGE SCALE GENOMIC DNA]</scope>
    <source>
        <strain evidence="1 2">LMG 7603</strain>
    </source>
</reference>
<proteinExistence type="predicted"/>